<name>A0A327SRG5_9SPHI</name>
<accession>A0A327SRG5</accession>
<evidence type="ECO:0000313" key="3">
    <source>
        <dbReference type="Proteomes" id="UP000249754"/>
    </source>
</evidence>
<dbReference type="RefSeq" id="WP_146610833.1">
    <property type="nucleotide sequence ID" value="NZ_QLLR01000007.1"/>
</dbReference>
<dbReference type="EMBL" id="QLLR01000007">
    <property type="protein sequence ID" value="RAJ31876.1"/>
    <property type="molecule type" value="Genomic_DNA"/>
</dbReference>
<comment type="caution">
    <text evidence="2">The sequence shown here is derived from an EMBL/GenBank/DDBJ whole genome shotgun (WGS) entry which is preliminary data.</text>
</comment>
<sequence length="183" mass="21159">MKKSIIAILLMTAWSFCFAQKKGKIIGQPDSLQTHIKLNQPVKPLDIRGPIMNIIARHSDRNLLYETKKGHSYMMSIAVLFNGEGKIDTVYFSNNMSSELKAIIRPNPELIQKFKSLRLTCPQYKGKLAMFLVVFKQEGDNVLAYDNQFLNGFNNLWPEFRPEDSNRPIVFLKSYLNEFIIRI</sequence>
<keyword evidence="1" id="KW-0732">Signal</keyword>
<protein>
    <submittedName>
        <fullName evidence="2">Uncharacterized protein</fullName>
    </submittedName>
</protein>
<gene>
    <name evidence="2" type="ORF">LY11_02033</name>
</gene>
<dbReference type="Proteomes" id="UP000249754">
    <property type="component" value="Unassembled WGS sequence"/>
</dbReference>
<organism evidence="2 3">
    <name type="scientific">Pedobacter cryoconitis</name>
    <dbReference type="NCBI Taxonomy" id="188932"/>
    <lineage>
        <taxon>Bacteria</taxon>
        <taxon>Pseudomonadati</taxon>
        <taxon>Bacteroidota</taxon>
        <taxon>Sphingobacteriia</taxon>
        <taxon>Sphingobacteriales</taxon>
        <taxon>Sphingobacteriaceae</taxon>
        <taxon>Pedobacter</taxon>
    </lineage>
</organism>
<dbReference type="OrthoDB" id="762219at2"/>
<evidence type="ECO:0000256" key="1">
    <source>
        <dbReference type="SAM" id="SignalP"/>
    </source>
</evidence>
<dbReference type="AlphaFoldDB" id="A0A327SRG5"/>
<feature type="chain" id="PRO_5016422497" evidence="1">
    <location>
        <begin position="20"/>
        <end position="183"/>
    </location>
</feature>
<proteinExistence type="predicted"/>
<feature type="signal peptide" evidence="1">
    <location>
        <begin position="1"/>
        <end position="19"/>
    </location>
</feature>
<evidence type="ECO:0000313" key="2">
    <source>
        <dbReference type="EMBL" id="RAJ31876.1"/>
    </source>
</evidence>
<reference evidence="2 3" key="1">
    <citation type="submission" date="2018-06" db="EMBL/GenBank/DDBJ databases">
        <title>Genomic Encyclopedia of Archaeal and Bacterial Type Strains, Phase II (KMG-II): from individual species to whole genera.</title>
        <authorList>
            <person name="Goeker M."/>
        </authorList>
    </citation>
    <scope>NUCLEOTIDE SEQUENCE [LARGE SCALE GENOMIC DNA]</scope>
    <source>
        <strain evidence="2 3">DSM 14825</strain>
    </source>
</reference>